<keyword evidence="5 6" id="KW-0676">Redox-active center</keyword>
<dbReference type="CDD" id="cd00498">
    <property type="entry name" value="Hsp33"/>
    <property type="match status" value="1"/>
</dbReference>
<dbReference type="SUPFAM" id="SSF64397">
    <property type="entry name" value="Hsp33 domain"/>
    <property type="match status" value="1"/>
</dbReference>
<evidence type="ECO:0000256" key="2">
    <source>
        <dbReference type="ARBA" id="ARBA00022833"/>
    </source>
</evidence>
<gene>
    <name evidence="6 7" type="primary">hslO</name>
    <name evidence="7" type="ORF">WMO24_14635</name>
</gene>
<name>A0ABV1GJD8_9FIRM</name>
<evidence type="ECO:0000256" key="5">
    <source>
        <dbReference type="ARBA" id="ARBA00023284"/>
    </source>
</evidence>
<dbReference type="PANTHER" id="PTHR30111:SF1">
    <property type="entry name" value="33 KDA CHAPERONIN"/>
    <property type="match status" value="1"/>
</dbReference>
<evidence type="ECO:0000256" key="6">
    <source>
        <dbReference type="HAMAP-Rule" id="MF_00117"/>
    </source>
</evidence>
<keyword evidence="1 6" id="KW-0963">Cytoplasm</keyword>
<comment type="caution">
    <text evidence="7">The sequence shown here is derived from an EMBL/GenBank/DDBJ whole genome shotgun (WGS) entry which is preliminary data.</text>
</comment>
<sequence>MSRLLRAISENGGIIFYAVDSTEIVREAERIHKTSAVTSAALGRLLTASSLMSATLKQASDSITLRMKGDGPAGLVLAVANGAGEVKGYIQNPIVELPLRADGKLDVGGAIGHDGMLSVVKDLGLKEPYVGQVPFVSGEVAEDITSYYAVSEQIPTVCALGVLVDRDLSILHAGGYLLQLLPGATEEEITQLEKNVQQMSSVTSMLQQGMTLEDMMERALFGFAPQVLDVHNTRYHCDCTRERVERALISIGKAELEKMAQEQSTAEVSCQFCDKTYKIDLKVLLSSLEKKAEK</sequence>
<comment type="subcellular location">
    <subcellularLocation>
        <location evidence="6">Cytoplasm</location>
    </subcellularLocation>
</comment>
<dbReference type="InterPro" id="IPR016154">
    <property type="entry name" value="Heat_shock_Hsp33_C"/>
</dbReference>
<keyword evidence="2 6" id="KW-0862">Zinc</keyword>
<protein>
    <recommendedName>
        <fullName evidence="6">33 kDa chaperonin</fullName>
    </recommendedName>
    <alternativeName>
        <fullName evidence="6">Heat shock protein 33 homolog</fullName>
        <shortName evidence="6">HSP33</shortName>
    </alternativeName>
</protein>
<dbReference type="Pfam" id="PF01430">
    <property type="entry name" value="HSP33"/>
    <property type="match status" value="1"/>
</dbReference>
<dbReference type="InterPro" id="IPR016153">
    <property type="entry name" value="Heat_shock_Hsp33_N"/>
</dbReference>
<dbReference type="RefSeq" id="WP_349217121.1">
    <property type="nucleotide sequence ID" value="NZ_JBBMFA010000113.1"/>
</dbReference>
<evidence type="ECO:0000256" key="4">
    <source>
        <dbReference type="ARBA" id="ARBA00023186"/>
    </source>
</evidence>
<reference evidence="7 8" key="1">
    <citation type="submission" date="2024-03" db="EMBL/GenBank/DDBJ databases">
        <title>Human intestinal bacterial collection.</title>
        <authorList>
            <person name="Pauvert C."/>
            <person name="Hitch T.C.A."/>
            <person name="Clavel T."/>
        </authorList>
    </citation>
    <scope>NUCLEOTIDE SEQUENCE [LARGE SCALE GENOMIC DNA]</scope>
    <source>
        <strain evidence="7 8">CLA-JM-H11</strain>
    </source>
</reference>
<dbReference type="HAMAP" id="MF_00117">
    <property type="entry name" value="HslO"/>
    <property type="match status" value="1"/>
</dbReference>
<dbReference type="InterPro" id="IPR000397">
    <property type="entry name" value="Heat_shock_Hsp33"/>
</dbReference>
<keyword evidence="3 6" id="KW-1015">Disulfide bond</keyword>
<keyword evidence="8" id="KW-1185">Reference proteome</keyword>
<dbReference type="Gene3D" id="3.55.30.10">
    <property type="entry name" value="Hsp33 domain"/>
    <property type="match status" value="1"/>
</dbReference>
<dbReference type="SUPFAM" id="SSF118352">
    <property type="entry name" value="HSP33 redox switch-like"/>
    <property type="match status" value="1"/>
</dbReference>
<keyword evidence="4 6" id="KW-0143">Chaperone</keyword>
<comment type="PTM">
    <text evidence="6">Under oxidizing conditions two disulfide bonds are formed involving the reactive cysteines. Under reducing conditions zinc is bound to the reactive cysteines and the protein is inactive.</text>
</comment>
<dbReference type="EMBL" id="JBBMFA010000113">
    <property type="protein sequence ID" value="MEQ2521653.1"/>
    <property type="molecule type" value="Genomic_DNA"/>
</dbReference>
<comment type="similarity">
    <text evidence="6">Belongs to the HSP33 family.</text>
</comment>
<dbReference type="Gene3D" id="3.90.1280.10">
    <property type="entry name" value="HSP33 redox switch-like"/>
    <property type="match status" value="1"/>
</dbReference>
<accession>A0ABV1GJD8</accession>
<evidence type="ECO:0000313" key="7">
    <source>
        <dbReference type="EMBL" id="MEQ2521653.1"/>
    </source>
</evidence>
<dbReference type="Proteomes" id="UP001477672">
    <property type="component" value="Unassembled WGS sequence"/>
</dbReference>
<dbReference type="NCBIfam" id="NF001033">
    <property type="entry name" value="PRK00114.1"/>
    <property type="match status" value="1"/>
</dbReference>
<feature type="disulfide bond" description="Redox-active" evidence="6">
    <location>
        <begin position="270"/>
        <end position="273"/>
    </location>
</feature>
<dbReference type="PIRSF" id="PIRSF005261">
    <property type="entry name" value="Heat_shock_Hsp33"/>
    <property type="match status" value="1"/>
</dbReference>
<organism evidence="7 8">
    <name type="scientific">Ruthenibacterium intestinale</name>
    <dbReference type="NCBI Taxonomy" id="3133163"/>
    <lineage>
        <taxon>Bacteria</taxon>
        <taxon>Bacillati</taxon>
        <taxon>Bacillota</taxon>
        <taxon>Clostridia</taxon>
        <taxon>Eubacteriales</taxon>
        <taxon>Oscillospiraceae</taxon>
        <taxon>Ruthenibacterium</taxon>
    </lineage>
</organism>
<comment type="function">
    <text evidence="6">Redox regulated molecular chaperone. Protects both thermally unfolding and oxidatively damaged proteins from irreversible aggregation. Plays an important role in the bacterial defense system toward oxidative stress.</text>
</comment>
<evidence type="ECO:0000313" key="8">
    <source>
        <dbReference type="Proteomes" id="UP001477672"/>
    </source>
</evidence>
<evidence type="ECO:0000256" key="3">
    <source>
        <dbReference type="ARBA" id="ARBA00023157"/>
    </source>
</evidence>
<evidence type="ECO:0000256" key="1">
    <source>
        <dbReference type="ARBA" id="ARBA00022490"/>
    </source>
</evidence>
<feature type="disulfide bond" description="Redox-active" evidence="6">
    <location>
        <begin position="237"/>
        <end position="239"/>
    </location>
</feature>
<proteinExistence type="inferred from homology"/>
<dbReference type="PANTHER" id="PTHR30111">
    <property type="entry name" value="33 KDA CHAPERONIN"/>
    <property type="match status" value="1"/>
</dbReference>